<protein>
    <submittedName>
        <fullName evidence="1">Uncharacterized protein</fullName>
    </submittedName>
</protein>
<name>A0ABW0Z328_9ACTN</name>
<comment type="caution">
    <text evidence="1">The sequence shown here is derived from an EMBL/GenBank/DDBJ whole genome shotgun (WGS) entry which is preliminary data.</text>
</comment>
<evidence type="ECO:0000313" key="2">
    <source>
        <dbReference type="Proteomes" id="UP001596083"/>
    </source>
</evidence>
<gene>
    <name evidence="1" type="ORF">ACFP1Z_23960</name>
</gene>
<sequence>MITPSLAFLADITYTVGIHHGNAGPMAQLLMTHTPPRRRGETPEWIDAGMRALSACLRLRPVAEEPPYVGPRLSVHRGVASLDYGDKDWRMCIPDPGRAWLQHVADGGPVRLLVAFEPSPGNRTQEEWSEFVEAAVKAQTIRWGTTSIRRRSPLNQQWSRLGF</sequence>
<dbReference type="Proteomes" id="UP001596083">
    <property type="component" value="Unassembled WGS sequence"/>
</dbReference>
<keyword evidence="2" id="KW-1185">Reference proteome</keyword>
<evidence type="ECO:0000313" key="1">
    <source>
        <dbReference type="EMBL" id="MFC5723230.1"/>
    </source>
</evidence>
<dbReference type="EMBL" id="JBHSPB010000016">
    <property type="protein sequence ID" value="MFC5723230.1"/>
    <property type="molecule type" value="Genomic_DNA"/>
</dbReference>
<organism evidence="1 2">
    <name type="scientific">Streptomyces gamaensis</name>
    <dbReference type="NCBI Taxonomy" id="1763542"/>
    <lineage>
        <taxon>Bacteria</taxon>
        <taxon>Bacillati</taxon>
        <taxon>Actinomycetota</taxon>
        <taxon>Actinomycetes</taxon>
        <taxon>Kitasatosporales</taxon>
        <taxon>Streptomycetaceae</taxon>
        <taxon>Streptomyces</taxon>
    </lineage>
</organism>
<accession>A0ABW0Z328</accession>
<reference evidence="2" key="1">
    <citation type="journal article" date="2019" name="Int. J. Syst. Evol. Microbiol.">
        <title>The Global Catalogue of Microorganisms (GCM) 10K type strain sequencing project: providing services to taxonomists for standard genome sequencing and annotation.</title>
        <authorList>
            <consortium name="The Broad Institute Genomics Platform"/>
            <consortium name="The Broad Institute Genome Sequencing Center for Infectious Disease"/>
            <person name="Wu L."/>
            <person name="Ma J."/>
        </authorList>
    </citation>
    <scope>NUCLEOTIDE SEQUENCE [LARGE SCALE GENOMIC DNA]</scope>
    <source>
        <strain evidence="2">CGMCC 4.7304</strain>
    </source>
</reference>
<dbReference type="RefSeq" id="WP_390319310.1">
    <property type="nucleotide sequence ID" value="NZ_JBHSPB010000016.1"/>
</dbReference>
<proteinExistence type="predicted"/>